<protein>
    <submittedName>
        <fullName evidence="1">Uncharacterized protein</fullName>
    </submittedName>
</protein>
<sequence>MLQHDWSLLLAFEVNSVVIQTGSTVKEGKLSELGAASDRFSGNGVKAVRTRFNFGQVQRSRRKSCPNSVQLRTGSAVTEGKLSELGAASDRFSGYRGKAVRTR</sequence>
<reference evidence="1 2" key="1">
    <citation type="submission" date="2023-09" db="EMBL/GenBank/DDBJ databases">
        <title>Microbial mechanism of fulvic acid promoting antimony reduction mineralization in rice fields.</title>
        <authorList>
            <person name="Chen G."/>
            <person name="Lan J."/>
        </authorList>
    </citation>
    <scope>NUCLEOTIDE SEQUENCE [LARGE SCALE GENOMIC DNA]</scope>
    <source>
        <strain evidence="1 2">PS1</strain>
    </source>
</reference>
<dbReference type="RefSeq" id="WP_311074441.1">
    <property type="nucleotide sequence ID" value="NZ_CP134494.1"/>
</dbReference>
<evidence type="ECO:0000313" key="1">
    <source>
        <dbReference type="EMBL" id="WNF23909.1"/>
    </source>
</evidence>
<name>A0ABY9VL97_9BACI</name>
<evidence type="ECO:0000313" key="2">
    <source>
        <dbReference type="Proteomes" id="UP001303324"/>
    </source>
</evidence>
<keyword evidence="2" id="KW-1185">Reference proteome</keyword>
<gene>
    <name evidence="1" type="ORF">RH061_05300</name>
</gene>
<accession>A0ABY9VL97</accession>
<dbReference type="Proteomes" id="UP001303324">
    <property type="component" value="Chromosome"/>
</dbReference>
<proteinExistence type="predicted"/>
<dbReference type="EMBL" id="CP134494">
    <property type="protein sequence ID" value="WNF23909.1"/>
    <property type="molecule type" value="Genomic_DNA"/>
</dbReference>
<organism evidence="1 2">
    <name type="scientific">Mesobacillus jeotgali</name>
    <dbReference type="NCBI Taxonomy" id="129985"/>
    <lineage>
        <taxon>Bacteria</taxon>
        <taxon>Bacillati</taxon>
        <taxon>Bacillota</taxon>
        <taxon>Bacilli</taxon>
        <taxon>Bacillales</taxon>
        <taxon>Bacillaceae</taxon>
        <taxon>Mesobacillus</taxon>
    </lineage>
</organism>